<evidence type="ECO:0000313" key="3">
    <source>
        <dbReference type="Proteomes" id="UP001189429"/>
    </source>
</evidence>
<reference evidence="2" key="1">
    <citation type="submission" date="2023-10" db="EMBL/GenBank/DDBJ databases">
        <authorList>
            <person name="Chen Y."/>
            <person name="Shah S."/>
            <person name="Dougan E. K."/>
            <person name="Thang M."/>
            <person name="Chan C."/>
        </authorList>
    </citation>
    <scope>NUCLEOTIDE SEQUENCE [LARGE SCALE GENOMIC DNA]</scope>
</reference>
<feature type="domain" description="HNH nuclease" evidence="1">
    <location>
        <begin position="255"/>
        <end position="305"/>
    </location>
</feature>
<evidence type="ECO:0000313" key="2">
    <source>
        <dbReference type="EMBL" id="CAK0788531.1"/>
    </source>
</evidence>
<sequence>MLKSAHCAHIIGCLRIFQASRLHCSRTVADYPTQRGLCSDGVPAVSSRGRIKSRSGKISYGYIAADGYCVTAVGGKMALVHRLVARAFHGPPPTIQHCDVHHIDGVRSNNDLQNLEYATRSQNIWFSWRNNPNRGSSASALSMPVRGRPLGVEMWRHFKSMREAERMTGAPNVGLCCAGACRQSGGWEFQRVESTGIHALQGEQWADALHPDTGVLLLGWEISSFGRVRSSRGHVSWGTLSASGYRSVGVSVEGHTKRLMVHRIVARSFLKPGPPLGNWVVNHKDGDPNNNRMDNLEYATHSENLLHSYMTNRRRRSNRDALAKPIWGRPVGGEFWQRYSSGVDAAKLLGLSPSAISSCCRGQCLQTKGFEFKFAAPAIPDVLEGEE</sequence>
<feature type="domain" description="HNH nuclease" evidence="1">
    <location>
        <begin position="74"/>
        <end position="124"/>
    </location>
</feature>
<accession>A0ABN9PBD7</accession>
<dbReference type="SUPFAM" id="SSF54060">
    <property type="entry name" value="His-Me finger endonucleases"/>
    <property type="match status" value="2"/>
</dbReference>
<proteinExistence type="predicted"/>
<dbReference type="InterPro" id="IPR036388">
    <property type="entry name" value="WH-like_DNA-bd_sf"/>
</dbReference>
<comment type="caution">
    <text evidence="2">The sequence shown here is derived from an EMBL/GenBank/DDBJ whole genome shotgun (WGS) entry which is preliminary data.</text>
</comment>
<evidence type="ECO:0000259" key="1">
    <source>
        <dbReference type="SMART" id="SM00507"/>
    </source>
</evidence>
<dbReference type="InterPro" id="IPR044925">
    <property type="entry name" value="His-Me_finger_sf"/>
</dbReference>
<dbReference type="Gene3D" id="1.10.10.10">
    <property type="entry name" value="Winged helix-like DNA-binding domain superfamily/Winged helix DNA-binding domain"/>
    <property type="match status" value="1"/>
</dbReference>
<protein>
    <recommendedName>
        <fullName evidence="1">HNH nuclease domain-containing protein</fullName>
    </recommendedName>
</protein>
<dbReference type="SMART" id="SM00507">
    <property type="entry name" value="HNHc"/>
    <property type="match status" value="2"/>
</dbReference>
<dbReference type="Pfam" id="PF13392">
    <property type="entry name" value="HNH_3"/>
    <property type="match status" value="2"/>
</dbReference>
<dbReference type="SUPFAM" id="SSF64496">
    <property type="entry name" value="DNA-binding domain of intron-encoded endonucleases"/>
    <property type="match status" value="1"/>
</dbReference>
<dbReference type="Pfam" id="PF22083">
    <property type="entry name" value="I-HmuI_NUMOD-like"/>
    <property type="match status" value="1"/>
</dbReference>
<gene>
    <name evidence="2" type="ORF">PCOR1329_LOCUS400</name>
</gene>
<dbReference type="Proteomes" id="UP001189429">
    <property type="component" value="Unassembled WGS sequence"/>
</dbReference>
<dbReference type="InterPro" id="IPR054307">
    <property type="entry name" value="I-HmuI_NUMOD-like"/>
</dbReference>
<name>A0ABN9PBD7_9DINO</name>
<dbReference type="InterPro" id="IPR003615">
    <property type="entry name" value="HNH_nuc"/>
</dbReference>
<organism evidence="2 3">
    <name type="scientific">Prorocentrum cordatum</name>
    <dbReference type="NCBI Taxonomy" id="2364126"/>
    <lineage>
        <taxon>Eukaryota</taxon>
        <taxon>Sar</taxon>
        <taxon>Alveolata</taxon>
        <taxon>Dinophyceae</taxon>
        <taxon>Prorocentrales</taxon>
        <taxon>Prorocentraceae</taxon>
        <taxon>Prorocentrum</taxon>
    </lineage>
</organism>
<dbReference type="EMBL" id="CAUYUJ010000076">
    <property type="protein sequence ID" value="CAK0788531.1"/>
    <property type="molecule type" value="Genomic_DNA"/>
</dbReference>
<keyword evidence="3" id="KW-1185">Reference proteome</keyword>
<dbReference type="Gene3D" id="3.90.75.20">
    <property type="match status" value="2"/>
</dbReference>